<keyword evidence="5" id="KW-1133">Transmembrane helix</keyword>
<evidence type="ECO:0000256" key="12">
    <source>
        <dbReference type="SAM" id="MobiDB-lite"/>
    </source>
</evidence>
<keyword evidence="4" id="KW-0812">Transmembrane</keyword>
<dbReference type="AlphaFoldDB" id="A0A2J0LLE5"/>
<keyword evidence="11" id="KW-0697">Rotamase</keyword>
<keyword evidence="3" id="KW-0997">Cell inner membrane</keyword>
<dbReference type="PANTHER" id="PTHR47529:SF1">
    <property type="entry name" value="PERIPLASMIC CHAPERONE PPID"/>
    <property type="match status" value="1"/>
</dbReference>
<dbReference type="GO" id="GO:0005886">
    <property type="term" value="C:plasma membrane"/>
    <property type="evidence" value="ECO:0007669"/>
    <property type="project" value="UniProtKB-SubCell"/>
</dbReference>
<evidence type="ECO:0000256" key="5">
    <source>
        <dbReference type="ARBA" id="ARBA00022989"/>
    </source>
</evidence>
<keyword evidence="2" id="KW-1003">Cell membrane</keyword>
<dbReference type="PANTHER" id="PTHR47529">
    <property type="entry name" value="PEPTIDYL-PROLYL CIS-TRANS ISOMERASE D"/>
    <property type="match status" value="1"/>
</dbReference>
<evidence type="ECO:0000256" key="2">
    <source>
        <dbReference type="ARBA" id="ARBA00022475"/>
    </source>
</evidence>
<dbReference type="SUPFAM" id="SSF109998">
    <property type="entry name" value="Triger factor/SurA peptide-binding domain-like"/>
    <property type="match status" value="1"/>
</dbReference>
<dbReference type="Pfam" id="PF13624">
    <property type="entry name" value="SurA_N_3"/>
    <property type="match status" value="1"/>
</dbReference>
<dbReference type="GO" id="GO:0003755">
    <property type="term" value="F:peptidyl-prolyl cis-trans isomerase activity"/>
    <property type="evidence" value="ECO:0007669"/>
    <property type="project" value="UniProtKB-KW"/>
</dbReference>
<evidence type="ECO:0000256" key="1">
    <source>
        <dbReference type="ARBA" id="ARBA00004382"/>
    </source>
</evidence>
<protein>
    <recommendedName>
        <fullName evidence="9">Periplasmic chaperone PpiD</fullName>
    </recommendedName>
    <alternativeName>
        <fullName evidence="10">Periplasmic folding chaperone</fullName>
    </alternativeName>
</protein>
<evidence type="ECO:0000256" key="10">
    <source>
        <dbReference type="ARBA" id="ARBA00042775"/>
    </source>
</evidence>
<evidence type="ECO:0000256" key="6">
    <source>
        <dbReference type="ARBA" id="ARBA00023136"/>
    </source>
</evidence>
<keyword evidence="7" id="KW-0143">Chaperone</keyword>
<feature type="domain" description="PpiC" evidence="13">
    <location>
        <begin position="217"/>
        <end position="318"/>
    </location>
</feature>
<comment type="subcellular location">
    <subcellularLocation>
        <location evidence="1">Cell inner membrane</location>
        <topology evidence="1">Single-pass type II membrane protein</topology>
        <orientation evidence="1">Periplasmic side</orientation>
    </subcellularLocation>
</comment>
<evidence type="ECO:0000256" key="11">
    <source>
        <dbReference type="PROSITE-ProRule" id="PRU00278"/>
    </source>
</evidence>
<dbReference type="InterPro" id="IPR052029">
    <property type="entry name" value="PpiD_chaperone"/>
</dbReference>
<dbReference type="Gene3D" id="3.10.50.40">
    <property type="match status" value="1"/>
</dbReference>
<reference evidence="14 15" key="1">
    <citation type="submission" date="2017-09" db="EMBL/GenBank/DDBJ databases">
        <title>Depth-based differentiation of microbial function through sediment-hosted aquifers and enrichment of novel symbionts in the deep terrestrial subsurface.</title>
        <authorList>
            <person name="Probst A.J."/>
            <person name="Ladd B."/>
            <person name="Jarett J.K."/>
            <person name="Geller-Mcgrath D.E."/>
            <person name="Sieber C.M."/>
            <person name="Emerson J.B."/>
            <person name="Anantharaman K."/>
            <person name="Thomas B.C."/>
            <person name="Malmstrom R."/>
            <person name="Stieglmeier M."/>
            <person name="Klingl A."/>
            <person name="Woyke T."/>
            <person name="Ryan C.M."/>
            <person name="Banfield J.F."/>
        </authorList>
    </citation>
    <scope>NUCLEOTIDE SEQUENCE [LARGE SCALE GENOMIC DNA]</scope>
    <source>
        <strain evidence="14">CG12_big_fil_rev_8_21_14_0_65_43_15</strain>
    </source>
</reference>
<evidence type="ECO:0000256" key="8">
    <source>
        <dbReference type="ARBA" id="ARBA00038408"/>
    </source>
</evidence>
<sequence length="486" mass="55252">KSMRKHLKIVLWILLASFVLWGGSSAIFSSRQESGYAGTVFGKKVLWKEYEDNYKAVYNQARLMYGEKFNQVSQYLNLEQEAWMRIILAREADKRHIRVSDSEVITTVCNIPLFQDSSGRFIPDIYKRVVEYALKVSPREFEEEIKGSIKITKLKDIIIKDVSVSENELALAYKEKNEKAGADYALVSVESFKPLVNITDEKISQYYQLRKQELKTPARVNIEYIPFEYASYKTKNEAEDKASDVSYELAQEKQPDFYSVAKKFNLPVKESGLFSMQEPINGIGISYTVALEAFKLEPGQISSPIKSQNGRYIIRLKSKKDPYVPELSEIRQAVKDAAIMEEAGILAEKKANELLVDIKQKLGMGWTFKKACAKLELEINTIECSAKDDFGKAAFAVEPGKLAGIAKAPQGSAIIFVTKKTTIDEEKFKKEKDAFHKSALEEKQARYFEEWFKKLKEKAAVTLSGPARQKSEETPQAPVSFPMDDF</sequence>
<evidence type="ECO:0000259" key="13">
    <source>
        <dbReference type="PROSITE" id="PS50198"/>
    </source>
</evidence>
<organism evidence="14 15">
    <name type="scientific">Candidatus Taenaricola geysiri</name>
    <dbReference type="NCBI Taxonomy" id="1974752"/>
    <lineage>
        <taxon>Bacteria</taxon>
        <taxon>Pseudomonadati</taxon>
        <taxon>Candidatus Omnitrophota</taxon>
        <taxon>Candidatus Taenaricola</taxon>
    </lineage>
</organism>
<evidence type="ECO:0000256" key="3">
    <source>
        <dbReference type="ARBA" id="ARBA00022519"/>
    </source>
</evidence>
<name>A0A2J0LLE5_9BACT</name>
<dbReference type="InterPro" id="IPR027304">
    <property type="entry name" value="Trigger_fact/SurA_dom_sf"/>
</dbReference>
<accession>A0A2J0LLE5</accession>
<keyword evidence="6" id="KW-0472">Membrane</keyword>
<comment type="similarity">
    <text evidence="8">Belongs to the PpiD chaperone family.</text>
</comment>
<dbReference type="EMBL" id="PFGP01000021">
    <property type="protein sequence ID" value="PIW66880.1"/>
    <property type="molecule type" value="Genomic_DNA"/>
</dbReference>
<evidence type="ECO:0000256" key="4">
    <source>
        <dbReference type="ARBA" id="ARBA00022692"/>
    </source>
</evidence>
<evidence type="ECO:0000313" key="15">
    <source>
        <dbReference type="Proteomes" id="UP000231267"/>
    </source>
</evidence>
<feature type="non-terminal residue" evidence="14">
    <location>
        <position position="1"/>
    </location>
</feature>
<keyword evidence="11" id="KW-0413">Isomerase</keyword>
<dbReference type="PROSITE" id="PS50198">
    <property type="entry name" value="PPIC_PPIASE_2"/>
    <property type="match status" value="1"/>
</dbReference>
<gene>
    <name evidence="14" type="ORF">COW11_00910</name>
</gene>
<proteinExistence type="inferred from homology"/>
<dbReference type="SUPFAM" id="SSF54534">
    <property type="entry name" value="FKBP-like"/>
    <property type="match status" value="1"/>
</dbReference>
<dbReference type="Gene3D" id="1.10.4030.10">
    <property type="entry name" value="Porin chaperone SurA, peptide-binding domain"/>
    <property type="match status" value="1"/>
</dbReference>
<comment type="caution">
    <text evidence="14">The sequence shown here is derived from an EMBL/GenBank/DDBJ whole genome shotgun (WGS) entry which is preliminary data.</text>
</comment>
<evidence type="ECO:0000313" key="14">
    <source>
        <dbReference type="EMBL" id="PIW66880.1"/>
    </source>
</evidence>
<feature type="region of interest" description="Disordered" evidence="12">
    <location>
        <begin position="463"/>
        <end position="486"/>
    </location>
</feature>
<dbReference type="InterPro" id="IPR000297">
    <property type="entry name" value="PPIase_PpiC"/>
</dbReference>
<evidence type="ECO:0000256" key="7">
    <source>
        <dbReference type="ARBA" id="ARBA00023186"/>
    </source>
</evidence>
<dbReference type="InterPro" id="IPR046357">
    <property type="entry name" value="PPIase_dom_sf"/>
</dbReference>
<dbReference type="Proteomes" id="UP000231267">
    <property type="component" value="Unassembled WGS sequence"/>
</dbReference>
<dbReference type="Pfam" id="PF13145">
    <property type="entry name" value="Rotamase_2"/>
    <property type="match status" value="1"/>
</dbReference>
<evidence type="ECO:0000256" key="9">
    <source>
        <dbReference type="ARBA" id="ARBA00040743"/>
    </source>
</evidence>